<dbReference type="PANTHER" id="PTHR38015">
    <property type="entry name" value="BLR6086 PROTEIN"/>
    <property type="match status" value="1"/>
</dbReference>
<feature type="domain" description="Opine dehydrogenase" evidence="1">
    <location>
        <begin position="2"/>
        <end position="115"/>
    </location>
</feature>
<dbReference type="Gene3D" id="1.10.1040.10">
    <property type="entry name" value="N-(1-d-carboxylethyl)-l-norvaline Dehydrogenase, domain 2"/>
    <property type="match status" value="1"/>
</dbReference>
<dbReference type="GO" id="GO:0016491">
    <property type="term" value="F:oxidoreductase activity"/>
    <property type="evidence" value="ECO:0007669"/>
    <property type="project" value="InterPro"/>
</dbReference>
<dbReference type="InterPro" id="IPR013328">
    <property type="entry name" value="6PGD_dom2"/>
</dbReference>
<dbReference type="AlphaFoldDB" id="A0A6J8EAT8"/>
<evidence type="ECO:0000313" key="2">
    <source>
        <dbReference type="EMBL" id="CAC5416685.1"/>
    </source>
</evidence>
<organism evidence="2 3">
    <name type="scientific">Mytilus coruscus</name>
    <name type="common">Sea mussel</name>
    <dbReference type="NCBI Taxonomy" id="42192"/>
    <lineage>
        <taxon>Eukaryota</taxon>
        <taxon>Metazoa</taxon>
        <taxon>Spiralia</taxon>
        <taxon>Lophotrochozoa</taxon>
        <taxon>Mollusca</taxon>
        <taxon>Bivalvia</taxon>
        <taxon>Autobranchia</taxon>
        <taxon>Pteriomorphia</taxon>
        <taxon>Mytilida</taxon>
        <taxon>Mytiloidea</taxon>
        <taxon>Mytilidae</taxon>
        <taxon>Mytilinae</taxon>
        <taxon>Mytilus</taxon>
    </lineage>
</organism>
<evidence type="ECO:0000313" key="3">
    <source>
        <dbReference type="Proteomes" id="UP000507470"/>
    </source>
</evidence>
<dbReference type="Proteomes" id="UP000507470">
    <property type="component" value="Unassembled WGS sequence"/>
</dbReference>
<dbReference type="PANTHER" id="PTHR38015:SF1">
    <property type="entry name" value="OPINE DEHYDROGENASE DOMAIN-CONTAINING PROTEIN"/>
    <property type="match status" value="1"/>
</dbReference>
<dbReference type="InterPro" id="IPR051729">
    <property type="entry name" value="Opine/Lysopine_DH"/>
</dbReference>
<dbReference type="SUPFAM" id="SSF48179">
    <property type="entry name" value="6-phosphogluconate dehydrogenase C-terminal domain-like"/>
    <property type="match status" value="1"/>
</dbReference>
<dbReference type="OrthoDB" id="6058913at2759"/>
<evidence type="ECO:0000259" key="1">
    <source>
        <dbReference type="Pfam" id="PF02317"/>
    </source>
</evidence>
<keyword evidence="3" id="KW-1185">Reference proteome</keyword>
<accession>A0A6J8EAT8</accession>
<dbReference type="InterPro" id="IPR008927">
    <property type="entry name" value="6-PGluconate_DH-like_C_sf"/>
</dbReference>
<gene>
    <name evidence="2" type="ORF">MCOR_49280</name>
</gene>
<name>A0A6J8EAT8_MYTCO</name>
<proteinExistence type="predicted"/>
<sequence>MSNLSDELVATAKRISDLKTNMDMSDVIHIHDWFKQRYYKQISDDSSVSKCMRTNQAYSQFVHPMKAVENGYVPDFEYRYITEDIPFGLVVMKGIAEIVSVETPTIDKIIKWAQSKIGKEYLVGKGLKGKNLKEVRAPQSYGFRSLDELLNFIYVDMRSED</sequence>
<dbReference type="Pfam" id="PF02317">
    <property type="entry name" value="Octopine_DH"/>
    <property type="match status" value="1"/>
</dbReference>
<protein>
    <submittedName>
        <fullName evidence="2">Octopine dehydrogenase,Opine dehydrogenase,Tauropine dehydrogenase</fullName>
    </submittedName>
</protein>
<dbReference type="EMBL" id="CACVKT020008674">
    <property type="protein sequence ID" value="CAC5416685.1"/>
    <property type="molecule type" value="Genomic_DNA"/>
</dbReference>
<reference evidence="2 3" key="1">
    <citation type="submission" date="2020-06" db="EMBL/GenBank/DDBJ databases">
        <authorList>
            <person name="Li R."/>
            <person name="Bekaert M."/>
        </authorList>
    </citation>
    <scope>NUCLEOTIDE SEQUENCE [LARGE SCALE GENOMIC DNA]</scope>
    <source>
        <strain evidence="3">wild</strain>
    </source>
</reference>
<dbReference type="InterPro" id="IPR003421">
    <property type="entry name" value="Opine_DH"/>
</dbReference>